<feature type="domain" description="RNase III" evidence="2">
    <location>
        <begin position="1"/>
        <end position="67"/>
    </location>
</feature>
<dbReference type="GO" id="GO:0006396">
    <property type="term" value="P:RNA processing"/>
    <property type="evidence" value="ECO:0007669"/>
    <property type="project" value="InterPro"/>
</dbReference>
<feature type="compositionally biased region" description="Polar residues" evidence="1">
    <location>
        <begin position="142"/>
        <end position="161"/>
    </location>
</feature>
<reference evidence="3" key="1">
    <citation type="submission" date="2023-03" db="EMBL/GenBank/DDBJ databases">
        <title>Massive genome expansion in bonnet fungi (Mycena s.s.) driven by repeated elements and novel gene families across ecological guilds.</title>
        <authorList>
            <consortium name="Lawrence Berkeley National Laboratory"/>
            <person name="Harder C.B."/>
            <person name="Miyauchi S."/>
            <person name="Viragh M."/>
            <person name="Kuo A."/>
            <person name="Thoen E."/>
            <person name="Andreopoulos B."/>
            <person name="Lu D."/>
            <person name="Skrede I."/>
            <person name="Drula E."/>
            <person name="Henrissat B."/>
            <person name="Morin E."/>
            <person name="Kohler A."/>
            <person name="Barry K."/>
            <person name="LaButti K."/>
            <person name="Morin E."/>
            <person name="Salamov A."/>
            <person name="Lipzen A."/>
            <person name="Mereny Z."/>
            <person name="Hegedus B."/>
            <person name="Baldrian P."/>
            <person name="Stursova M."/>
            <person name="Weitz H."/>
            <person name="Taylor A."/>
            <person name="Grigoriev I.V."/>
            <person name="Nagy L.G."/>
            <person name="Martin F."/>
            <person name="Kauserud H."/>
        </authorList>
    </citation>
    <scope>NUCLEOTIDE SEQUENCE</scope>
    <source>
        <strain evidence="3">CBHHK067</strain>
    </source>
</reference>
<dbReference type="PROSITE" id="PS50142">
    <property type="entry name" value="RNASE_3_2"/>
    <property type="match status" value="1"/>
</dbReference>
<feature type="compositionally biased region" description="Basic and acidic residues" evidence="1">
    <location>
        <begin position="262"/>
        <end position="274"/>
    </location>
</feature>
<evidence type="ECO:0000256" key="1">
    <source>
        <dbReference type="SAM" id="MobiDB-lite"/>
    </source>
</evidence>
<feature type="compositionally biased region" description="Polar residues" evidence="1">
    <location>
        <begin position="527"/>
        <end position="538"/>
    </location>
</feature>
<protein>
    <recommendedName>
        <fullName evidence="2">RNase III domain-containing protein</fullName>
    </recommendedName>
</protein>
<proteinExistence type="predicted"/>
<gene>
    <name evidence="3" type="ORF">B0H17DRAFT_1124255</name>
</gene>
<feature type="region of interest" description="Disordered" evidence="1">
    <location>
        <begin position="498"/>
        <end position="546"/>
    </location>
</feature>
<dbReference type="CDD" id="cd00593">
    <property type="entry name" value="RIBOc"/>
    <property type="match status" value="1"/>
</dbReference>
<dbReference type="Gene3D" id="1.10.1520.10">
    <property type="entry name" value="Ribonuclease III domain"/>
    <property type="match status" value="1"/>
</dbReference>
<evidence type="ECO:0000259" key="2">
    <source>
        <dbReference type="PROSITE" id="PS50142"/>
    </source>
</evidence>
<accession>A0AAD7H1I2</accession>
<comment type="caution">
    <text evidence="3">The sequence shown here is derived from an EMBL/GenBank/DDBJ whole genome shotgun (WGS) entry which is preliminary data.</text>
</comment>
<feature type="compositionally biased region" description="Polar residues" evidence="1">
    <location>
        <begin position="1"/>
        <end position="20"/>
    </location>
</feature>
<evidence type="ECO:0000313" key="3">
    <source>
        <dbReference type="EMBL" id="KAJ7709716.1"/>
    </source>
</evidence>
<dbReference type="InterPro" id="IPR036389">
    <property type="entry name" value="RNase_III_sf"/>
</dbReference>
<evidence type="ECO:0000313" key="4">
    <source>
        <dbReference type="Proteomes" id="UP001221757"/>
    </source>
</evidence>
<name>A0AAD7H1I2_MYCRO</name>
<dbReference type="Proteomes" id="UP001221757">
    <property type="component" value="Unassembled WGS sequence"/>
</dbReference>
<sequence length="587" mass="64058">MAYRIIQSSLRQQPRSSAASHSRMERERLEICGDALLGKTLVYHLYQEFPSQGAGFISIIKAALLSNHVSTNISLKAQGYSDPNGFPVDKAIADDFEALAALSKSEKGSKAFKLWFRETFISLADAAASRPDIGSRKAAALLTSSTDPRTSSTNATPSSEPSAAKEAVPMKAIANKSWVESCMELAALDPIPAILPVWTTEISRRRRRREDTLEEQPLPKRRWAEAMEAAAQPDDPPRSSWVEAIARSDLELTLPVKNATVKRDSRHTAAKENCRPMPSTESRRRKTRWDAPISIEPQAPPALVPSAKFRETDSPFLSTNNTLGLSGVPVPISPLSPELTAVQAKNGYILSTLPTPSSPIRGLETGFERDPLHIDRSASLVQYPPPDSTTLITNYRAETCSPMEMSPNCSPTTKFIGSTSLGERHRPTVVIRDTGSPAPFFYPPATERDDPAVFHVELESDFFSCNGRPRSESFSSTCSSPMAISACSSPTKFLFPPVIFGQESPPTPTKQPSLDIRRSPRHRGQLGASQPSSDSPLSRTRCPPIPPHAGTHTLVVVAQGSAFWPGKTVSFAYKQHQKALQPALNLD</sequence>
<dbReference type="InterPro" id="IPR000999">
    <property type="entry name" value="RNase_III_dom"/>
</dbReference>
<feature type="region of interest" description="Disordered" evidence="1">
    <location>
        <begin position="1"/>
        <end position="23"/>
    </location>
</feature>
<dbReference type="GO" id="GO:0004525">
    <property type="term" value="F:ribonuclease III activity"/>
    <property type="evidence" value="ECO:0007669"/>
    <property type="project" value="InterPro"/>
</dbReference>
<feature type="region of interest" description="Disordered" evidence="1">
    <location>
        <begin position="205"/>
        <end position="239"/>
    </location>
</feature>
<dbReference type="EMBL" id="JARKIE010000002">
    <property type="protein sequence ID" value="KAJ7709716.1"/>
    <property type="molecule type" value="Genomic_DNA"/>
</dbReference>
<organism evidence="3 4">
    <name type="scientific">Mycena rosella</name>
    <name type="common">Pink bonnet</name>
    <name type="synonym">Agaricus rosellus</name>
    <dbReference type="NCBI Taxonomy" id="1033263"/>
    <lineage>
        <taxon>Eukaryota</taxon>
        <taxon>Fungi</taxon>
        <taxon>Dikarya</taxon>
        <taxon>Basidiomycota</taxon>
        <taxon>Agaricomycotina</taxon>
        <taxon>Agaricomycetes</taxon>
        <taxon>Agaricomycetidae</taxon>
        <taxon>Agaricales</taxon>
        <taxon>Marasmiineae</taxon>
        <taxon>Mycenaceae</taxon>
        <taxon>Mycena</taxon>
    </lineage>
</organism>
<feature type="region of interest" description="Disordered" evidence="1">
    <location>
        <begin position="262"/>
        <end position="288"/>
    </location>
</feature>
<feature type="region of interest" description="Disordered" evidence="1">
    <location>
        <begin position="142"/>
        <end position="167"/>
    </location>
</feature>
<keyword evidence="4" id="KW-1185">Reference proteome</keyword>
<dbReference type="AlphaFoldDB" id="A0AAD7H1I2"/>
<dbReference type="SUPFAM" id="SSF69065">
    <property type="entry name" value="RNase III domain-like"/>
    <property type="match status" value="1"/>
</dbReference>